<proteinExistence type="predicted"/>
<keyword evidence="2" id="KW-1185">Reference proteome</keyword>
<reference evidence="1" key="1">
    <citation type="submission" date="2022-06" db="EMBL/GenBank/DDBJ databases">
        <authorList>
            <person name="Legras J.-L."/>
            <person name="Devillers H."/>
            <person name="Grondin C."/>
        </authorList>
    </citation>
    <scope>NUCLEOTIDE SEQUENCE</scope>
    <source>
        <strain evidence="1">CLIB 1444</strain>
    </source>
</reference>
<dbReference type="EMBL" id="CALSDN010000005">
    <property type="protein sequence ID" value="CAH6721078.1"/>
    <property type="molecule type" value="Genomic_DNA"/>
</dbReference>
<gene>
    <name evidence="1" type="ORF">CLIB1444_05S03092</name>
</gene>
<name>A0ACA9Y7U4_9ASCO</name>
<comment type="caution">
    <text evidence="1">The sequence shown here is derived from an EMBL/GenBank/DDBJ whole genome shotgun (WGS) entry which is preliminary data.</text>
</comment>
<organism evidence="1 2">
    <name type="scientific">[Candida] jaroonii</name>
    <dbReference type="NCBI Taxonomy" id="467808"/>
    <lineage>
        <taxon>Eukaryota</taxon>
        <taxon>Fungi</taxon>
        <taxon>Dikarya</taxon>
        <taxon>Ascomycota</taxon>
        <taxon>Saccharomycotina</taxon>
        <taxon>Pichiomycetes</taxon>
        <taxon>Debaryomycetaceae</taxon>
        <taxon>Yamadazyma</taxon>
    </lineage>
</organism>
<evidence type="ECO:0000313" key="2">
    <source>
        <dbReference type="Proteomes" id="UP001152531"/>
    </source>
</evidence>
<dbReference type="Proteomes" id="UP001152531">
    <property type="component" value="Unassembled WGS sequence"/>
</dbReference>
<sequence length="273" mass="31606">MDLLKDQINLRKPIPTLVIPQLDSQQQYDFLEFLRSLYNQYYAKLVVKKFMLNNDIIDEFYEYYTEILSSTPVNDDVLTYNIGRPILIRENPYLIAANGTTGFRTWEASSYLGEYIQGKFKDKTILELGCGTGLVGLSVCNENSVIFTDRDLNLLHSLNETMKLNGLPDTTVLESSEHEKLKDKSTSICQLQFGEWSREVDIVLGSDITYAPEILPDLIKCIHQFLNKGAIVYIGATIRNEETFRDWEERLKIFDWTEVKFNGVIKIYEIRLK</sequence>
<evidence type="ECO:0000313" key="1">
    <source>
        <dbReference type="EMBL" id="CAH6721078.1"/>
    </source>
</evidence>
<accession>A0ACA9Y7U4</accession>
<protein>
    <submittedName>
        <fullName evidence="1">Protein-lysine N-methyltransferase Efm3p</fullName>
    </submittedName>
</protein>